<dbReference type="AlphaFoldDB" id="A0A378JZQ4"/>
<dbReference type="Pfam" id="PF04345">
    <property type="entry name" value="Chor_lyase"/>
    <property type="match status" value="1"/>
</dbReference>
<dbReference type="Gene3D" id="3.40.1410.10">
    <property type="entry name" value="Chorismate lyase-like"/>
    <property type="match status" value="1"/>
</dbReference>
<dbReference type="OrthoDB" id="5646761at2"/>
<dbReference type="Proteomes" id="UP000254040">
    <property type="component" value="Unassembled WGS sequence"/>
</dbReference>
<name>A0A378JZQ4_9GAMM</name>
<evidence type="ECO:0000313" key="2">
    <source>
        <dbReference type="EMBL" id="STX62878.1"/>
    </source>
</evidence>
<evidence type="ECO:0000313" key="3">
    <source>
        <dbReference type="Proteomes" id="UP000054985"/>
    </source>
</evidence>
<organism evidence="2 4">
    <name type="scientific">Legionella moravica</name>
    <dbReference type="NCBI Taxonomy" id="39962"/>
    <lineage>
        <taxon>Bacteria</taxon>
        <taxon>Pseudomonadati</taxon>
        <taxon>Pseudomonadota</taxon>
        <taxon>Gammaproteobacteria</taxon>
        <taxon>Legionellales</taxon>
        <taxon>Legionellaceae</taxon>
        <taxon>Legionella</taxon>
    </lineage>
</organism>
<accession>A0A378JZQ4</accession>
<dbReference type="InterPro" id="IPR028978">
    <property type="entry name" value="Chorismate_lyase_/UTRA_dom_sf"/>
</dbReference>
<keyword evidence="3" id="KW-1185">Reference proteome</keyword>
<dbReference type="InterPro" id="IPR007440">
    <property type="entry name" value="Chorismate--pyruvate_lyase"/>
</dbReference>
<evidence type="ECO:0000313" key="4">
    <source>
        <dbReference type="Proteomes" id="UP000254040"/>
    </source>
</evidence>
<dbReference type="SUPFAM" id="SSF64288">
    <property type="entry name" value="Chorismate lyase-like"/>
    <property type="match status" value="1"/>
</dbReference>
<evidence type="ECO:0000313" key="1">
    <source>
        <dbReference type="EMBL" id="KTD34246.1"/>
    </source>
</evidence>
<dbReference type="Proteomes" id="UP000054985">
    <property type="component" value="Unassembled WGS sequence"/>
</dbReference>
<proteinExistence type="predicted"/>
<dbReference type="GO" id="GO:0005737">
    <property type="term" value="C:cytoplasm"/>
    <property type="evidence" value="ECO:0007669"/>
    <property type="project" value="InterPro"/>
</dbReference>
<reference evidence="1 3" key="1">
    <citation type="submission" date="2015-11" db="EMBL/GenBank/DDBJ databases">
        <title>Genomic analysis of 38 Legionella species identifies large and diverse effector repertoires.</title>
        <authorList>
            <person name="Burstein D."/>
            <person name="Amaro F."/>
            <person name="Zusman T."/>
            <person name="Lifshitz Z."/>
            <person name="Cohen O."/>
            <person name="Gilbert J.A."/>
            <person name="Pupko T."/>
            <person name="Shuman H.A."/>
            <person name="Segal G."/>
        </authorList>
    </citation>
    <scope>NUCLEOTIDE SEQUENCE [LARGE SCALE GENOMIC DNA]</scope>
    <source>
        <strain evidence="1 3">ATCC 43877</strain>
    </source>
</reference>
<dbReference type="STRING" id="39962.Lmor_1643"/>
<gene>
    <name evidence="2" type="primary">ubiC</name>
    <name evidence="1" type="ORF">Lmor_1643</name>
    <name evidence="2" type="ORF">NCTC12239_01817</name>
</gene>
<dbReference type="EMBL" id="LNYN01000020">
    <property type="protein sequence ID" value="KTD34246.1"/>
    <property type="molecule type" value="Genomic_DNA"/>
</dbReference>
<sequence>MFINNLPLYTIQSTASASLKKWLEYEDSLTEKLISSMGSAELDRVFQNWASTDWWTRYVLHIQNDRVFLREILMKNNGVEYWYARTIIPQSCYDSHQDFFNRLSNESIRNLIFGEPRVQKIQMICYPVDSECIEFHWVKNHLKSVNGILWVRLAEYTVDQKHHFYLVEILLPQLEAVT</sequence>
<dbReference type="EMBL" id="UGOG01000001">
    <property type="protein sequence ID" value="STX62878.1"/>
    <property type="molecule type" value="Genomic_DNA"/>
</dbReference>
<dbReference type="GO" id="GO:0008813">
    <property type="term" value="F:chorismate lyase activity"/>
    <property type="evidence" value="ECO:0007669"/>
    <property type="project" value="InterPro"/>
</dbReference>
<reference evidence="2 4" key="2">
    <citation type="submission" date="2018-06" db="EMBL/GenBank/DDBJ databases">
        <authorList>
            <consortium name="Pathogen Informatics"/>
            <person name="Doyle S."/>
        </authorList>
    </citation>
    <scope>NUCLEOTIDE SEQUENCE [LARGE SCALE GENOMIC DNA]</scope>
    <source>
        <strain evidence="2 4">NCTC12239</strain>
    </source>
</reference>
<dbReference type="RefSeq" id="WP_035922089.1">
    <property type="nucleotide sequence ID" value="NZ_CAAAJG010000001.1"/>
</dbReference>
<dbReference type="GO" id="GO:0006744">
    <property type="term" value="P:ubiquinone biosynthetic process"/>
    <property type="evidence" value="ECO:0007669"/>
    <property type="project" value="InterPro"/>
</dbReference>
<protein>
    <submittedName>
        <fullName evidence="2">4-hydroxybenzoate synthetase</fullName>
    </submittedName>
</protein>